<feature type="transmembrane region" description="Helical" evidence="1">
    <location>
        <begin position="136"/>
        <end position="155"/>
    </location>
</feature>
<feature type="transmembrane region" description="Helical" evidence="1">
    <location>
        <begin position="167"/>
        <end position="188"/>
    </location>
</feature>
<dbReference type="Gene3D" id="1.20.1740.10">
    <property type="entry name" value="Amino acid/polyamine transporter I"/>
    <property type="match status" value="1"/>
</dbReference>
<feature type="transmembrane region" description="Helical" evidence="1">
    <location>
        <begin position="346"/>
        <end position="370"/>
    </location>
</feature>
<feature type="transmembrane region" description="Helical" evidence="1">
    <location>
        <begin position="382"/>
        <end position="400"/>
    </location>
</feature>
<evidence type="ECO:0000313" key="2">
    <source>
        <dbReference type="EMBL" id="CAH0992144.1"/>
    </source>
</evidence>
<feature type="transmembrane region" description="Helical" evidence="1">
    <location>
        <begin position="321"/>
        <end position="340"/>
    </location>
</feature>
<feature type="transmembrane region" description="Helical" evidence="1">
    <location>
        <begin position="32"/>
        <end position="53"/>
    </location>
</feature>
<feature type="transmembrane region" description="Helical" evidence="1">
    <location>
        <begin position="247"/>
        <end position="266"/>
    </location>
</feature>
<organism evidence="2 3">
    <name type="scientific">Sinobacterium norvegicum</name>
    <dbReference type="NCBI Taxonomy" id="1641715"/>
    <lineage>
        <taxon>Bacteria</taxon>
        <taxon>Pseudomonadati</taxon>
        <taxon>Pseudomonadota</taxon>
        <taxon>Gammaproteobacteria</taxon>
        <taxon>Cellvibrionales</taxon>
        <taxon>Spongiibacteraceae</taxon>
        <taxon>Sinobacterium</taxon>
    </lineage>
</organism>
<name>A0ABM9AG38_9GAMM</name>
<keyword evidence="3" id="KW-1185">Reference proteome</keyword>
<evidence type="ECO:0000313" key="3">
    <source>
        <dbReference type="Proteomes" id="UP000838100"/>
    </source>
</evidence>
<proteinExistence type="predicted"/>
<reference evidence="2" key="1">
    <citation type="submission" date="2021-12" db="EMBL/GenBank/DDBJ databases">
        <authorList>
            <person name="Rodrigo-Torres L."/>
            <person name="Arahal R. D."/>
            <person name="Lucena T."/>
        </authorList>
    </citation>
    <scope>NUCLEOTIDE SEQUENCE</scope>
    <source>
        <strain evidence="2">CECT 8267</strain>
    </source>
</reference>
<protein>
    <submittedName>
        <fullName evidence="2">Uncharacterized protein</fullName>
    </submittedName>
</protein>
<accession>A0ABM9AG38</accession>
<feature type="transmembrane region" description="Helical" evidence="1">
    <location>
        <begin position="101"/>
        <end position="130"/>
    </location>
</feature>
<feature type="transmembrane region" description="Helical" evidence="1">
    <location>
        <begin position="272"/>
        <end position="295"/>
    </location>
</feature>
<gene>
    <name evidence="2" type="ORF">SIN8267_02260</name>
</gene>
<keyword evidence="1" id="KW-0472">Membrane</keyword>
<evidence type="ECO:0000256" key="1">
    <source>
        <dbReference type="SAM" id="Phobius"/>
    </source>
</evidence>
<dbReference type="EMBL" id="CAKLPX010000002">
    <property type="protein sequence ID" value="CAH0992144.1"/>
    <property type="molecule type" value="Genomic_DNA"/>
</dbReference>
<comment type="caution">
    <text evidence="2">The sequence shown here is derived from an EMBL/GenBank/DDBJ whole genome shotgun (WGS) entry which is preliminary data.</text>
</comment>
<sequence length="403" mass="43639">MVLNIFLVLVAVVAAAYLAFSPRLVNSSDWQATVTPLASIMGSGFLVSAPLLAGAVGNYAVLCMAALLLLAFCVGSVIRFNIAHFEPISERGHGTPQAIGFLSRIALSGAYLISVSYYLQLLAAFLLSTFNIENGLYANVITSAILLSIGAIGMISGLDLLEKVERYAVSINLGVICALIVALMLYNVKLFQADTWQLPDLWQPIDGHDIRILLGLLIVVQGFETSRYLGDKHPPAQRIRTMRRAQLISSVIYLSFLSLATILFSADVDADVTGIITMMAPVALVLPIVLSIAAIGSQFSAAVADNAGAGGLLEELSHRRFSLRFAYGFILAATLFLTWATDVNQIIAYASRAFAFYYFLQALVAFTVCYQHRELPNRVVRLVFFSIVATFCFAVFSLGLPAE</sequence>
<keyword evidence="1" id="KW-0812">Transmembrane</keyword>
<feature type="transmembrane region" description="Helical" evidence="1">
    <location>
        <begin position="6"/>
        <end position="25"/>
    </location>
</feature>
<keyword evidence="1" id="KW-1133">Transmembrane helix</keyword>
<feature type="transmembrane region" description="Helical" evidence="1">
    <location>
        <begin position="59"/>
        <end position="80"/>
    </location>
</feature>
<dbReference type="Proteomes" id="UP000838100">
    <property type="component" value="Unassembled WGS sequence"/>
</dbReference>